<dbReference type="EMBL" id="JABVXQ010000011">
    <property type="protein sequence ID" value="KAF6086196.1"/>
    <property type="molecule type" value="Genomic_DNA"/>
</dbReference>
<reference evidence="1 2" key="1">
    <citation type="journal article" date="2020" name="Nature">
        <title>Six reference-quality genomes reveal evolution of bat adaptations.</title>
        <authorList>
            <person name="Jebb D."/>
            <person name="Huang Z."/>
            <person name="Pippel M."/>
            <person name="Hughes G.M."/>
            <person name="Lavrichenko K."/>
            <person name="Devanna P."/>
            <person name="Winkler S."/>
            <person name="Jermiin L.S."/>
            <person name="Skirmuntt E.C."/>
            <person name="Katzourakis A."/>
            <person name="Burkitt-Gray L."/>
            <person name="Ray D.A."/>
            <person name="Sullivan K.A.M."/>
            <person name="Roscito J.G."/>
            <person name="Kirilenko B.M."/>
            <person name="Davalos L.M."/>
            <person name="Corthals A.P."/>
            <person name="Power M.L."/>
            <person name="Jones G."/>
            <person name="Ransome R.D."/>
            <person name="Dechmann D.K.N."/>
            <person name="Locatelli A.G."/>
            <person name="Puechmaille S.J."/>
            <person name="Fedrigo O."/>
            <person name="Jarvis E.D."/>
            <person name="Hiller M."/>
            <person name="Vernes S.C."/>
            <person name="Myers E.W."/>
            <person name="Teeling E.C."/>
        </authorList>
    </citation>
    <scope>NUCLEOTIDE SEQUENCE [LARGE SCALE GENOMIC DNA]</scope>
    <source>
        <strain evidence="1">Bat1K_MPI-CBG_1</strain>
    </source>
</reference>
<organism evidence="1 2">
    <name type="scientific">Phyllostomus discolor</name>
    <name type="common">pale spear-nosed bat</name>
    <dbReference type="NCBI Taxonomy" id="89673"/>
    <lineage>
        <taxon>Eukaryota</taxon>
        <taxon>Metazoa</taxon>
        <taxon>Chordata</taxon>
        <taxon>Craniata</taxon>
        <taxon>Vertebrata</taxon>
        <taxon>Euteleostomi</taxon>
        <taxon>Mammalia</taxon>
        <taxon>Eutheria</taxon>
        <taxon>Laurasiatheria</taxon>
        <taxon>Chiroptera</taxon>
        <taxon>Yangochiroptera</taxon>
        <taxon>Phyllostomidae</taxon>
        <taxon>Phyllostominae</taxon>
        <taxon>Phyllostomus</taxon>
    </lineage>
</organism>
<name>A0A834DM78_9CHIR</name>
<proteinExistence type="predicted"/>
<evidence type="ECO:0000313" key="1">
    <source>
        <dbReference type="EMBL" id="KAF6086196.1"/>
    </source>
</evidence>
<sequence length="120" mass="13547">MEHSFHLSNWIIIESDVSFDLIEPGKHEKVLLFFFSDLHLSESCLFLTLEEQHVCLDFGEGRTHRADLSGRTVRLPNCALHTLSLHPCCKQRQATQLPLQVLPRGLLGMRMCNSSGCGSL</sequence>
<gene>
    <name evidence="1" type="ORF">HJG60_008402</name>
</gene>
<protein>
    <submittedName>
        <fullName evidence="1">Uncharacterized protein</fullName>
    </submittedName>
</protein>
<dbReference type="Proteomes" id="UP000664940">
    <property type="component" value="Unassembled WGS sequence"/>
</dbReference>
<comment type="caution">
    <text evidence="1">The sequence shown here is derived from an EMBL/GenBank/DDBJ whole genome shotgun (WGS) entry which is preliminary data.</text>
</comment>
<dbReference type="AlphaFoldDB" id="A0A834DM78"/>
<accession>A0A834DM78</accession>
<evidence type="ECO:0000313" key="2">
    <source>
        <dbReference type="Proteomes" id="UP000664940"/>
    </source>
</evidence>